<organism evidence="11 12">
    <name type="scientific">Streptomyces pactum</name>
    <dbReference type="NCBI Taxonomy" id="68249"/>
    <lineage>
        <taxon>Bacteria</taxon>
        <taxon>Bacillati</taxon>
        <taxon>Actinomycetota</taxon>
        <taxon>Actinomycetes</taxon>
        <taxon>Kitasatosporales</taxon>
        <taxon>Streptomycetaceae</taxon>
        <taxon>Streptomyces</taxon>
    </lineage>
</organism>
<gene>
    <name evidence="11" type="ORF">IHE55_04475</name>
</gene>
<keyword evidence="3 9" id="KW-0136">Cellulose degradation</keyword>
<dbReference type="GO" id="GO:0016787">
    <property type="term" value="F:hydrolase activity"/>
    <property type="evidence" value="ECO:0007669"/>
    <property type="project" value="UniProtKB-KW"/>
</dbReference>
<evidence type="ECO:0000256" key="1">
    <source>
        <dbReference type="ARBA" id="ARBA00022729"/>
    </source>
</evidence>
<dbReference type="Proteomes" id="UP000807371">
    <property type="component" value="Unassembled WGS sequence"/>
</dbReference>
<keyword evidence="1 9" id="KW-0732">Signal</keyword>
<comment type="caution">
    <text evidence="11">The sequence shown here is derived from an EMBL/GenBank/DDBJ whole genome shotgun (WGS) entry which is preliminary data.</text>
</comment>
<evidence type="ECO:0000256" key="8">
    <source>
        <dbReference type="PROSITE-ProRule" id="PRU10056"/>
    </source>
</evidence>
<dbReference type="InterPro" id="IPR016288">
    <property type="entry name" value="Beta_cellobiohydrolase"/>
</dbReference>
<accession>A0ABS0NFY3</accession>
<dbReference type="PANTHER" id="PTHR34876:SF4">
    <property type="entry name" value="1,4-BETA-D-GLUCAN CELLOBIOHYDROLASE C-RELATED"/>
    <property type="match status" value="1"/>
</dbReference>
<dbReference type="Pfam" id="PF01341">
    <property type="entry name" value="Glyco_hydro_6"/>
    <property type="match status" value="1"/>
</dbReference>
<feature type="signal peptide" evidence="9">
    <location>
        <begin position="1"/>
        <end position="31"/>
    </location>
</feature>
<dbReference type="PIRSF" id="PIRSF001100">
    <property type="entry name" value="Beta_cellobiohydrolase"/>
    <property type="match status" value="1"/>
</dbReference>
<dbReference type="PRINTS" id="PR00733">
    <property type="entry name" value="GLHYDRLASE6"/>
</dbReference>
<dbReference type="RefSeq" id="WP_197987832.1">
    <property type="nucleotide sequence ID" value="NZ_JACYXC010000001.1"/>
</dbReference>
<evidence type="ECO:0000256" key="9">
    <source>
        <dbReference type="RuleBase" id="RU361186"/>
    </source>
</evidence>
<evidence type="ECO:0000256" key="6">
    <source>
        <dbReference type="ARBA" id="ARBA00023295"/>
    </source>
</evidence>
<evidence type="ECO:0000256" key="2">
    <source>
        <dbReference type="ARBA" id="ARBA00022801"/>
    </source>
</evidence>
<evidence type="ECO:0000256" key="10">
    <source>
        <dbReference type="SAM" id="MobiDB-lite"/>
    </source>
</evidence>
<dbReference type="EC" id="3.2.1.-" evidence="9"/>
<keyword evidence="7 9" id="KW-0624">Polysaccharide degradation</keyword>
<sequence length="349" mass="37127">MAQKGKRKFTARPWVTVVTALLAVLPPAACSAGGAEPPGPGDALWVDPESRAAREVRRYEAQGRDTDAELLSRIADEPVAEWIGQAPRERARAVTVRAARDGRVPVLVAYHIPYRDCGNHSAGGARGPDDYRVWIRELAAGIGHRPAIVVLEPDAVAQVVDGCVPAAMRDERLAMLKDAVLTLSRLPATRVYLDAGNAGWIQDVRALVAALRRGGVGYADGFALNVSNFQPTAATRRYGHRLARALGGAHFVIDTSRNGNGPVTVARGAAGKPGTGGHEGHWCNPSGRALGEPPTTRTGDPLVDAYLWVKRPGESDGTCNGGPPAGAWWREYALELARNSDARSGGRPR</sequence>
<dbReference type="Gene3D" id="3.20.20.40">
    <property type="entry name" value="1, 4-beta cellobiohydrolase"/>
    <property type="match status" value="1"/>
</dbReference>
<name>A0ABS0NFY3_9ACTN</name>
<feature type="active site" evidence="8">
    <location>
        <position position="116"/>
    </location>
</feature>
<evidence type="ECO:0000256" key="4">
    <source>
        <dbReference type="ARBA" id="ARBA00023157"/>
    </source>
</evidence>
<keyword evidence="12" id="KW-1185">Reference proteome</keyword>
<dbReference type="InterPro" id="IPR001524">
    <property type="entry name" value="Glyco_hydro_6_CS"/>
</dbReference>
<feature type="region of interest" description="Disordered" evidence="10">
    <location>
        <begin position="270"/>
        <end position="297"/>
    </location>
</feature>
<keyword evidence="4" id="KW-1015">Disulfide bond</keyword>
<dbReference type="SUPFAM" id="SSF51989">
    <property type="entry name" value="Glycosyl hydrolases family 6, cellulases"/>
    <property type="match status" value="1"/>
</dbReference>
<comment type="similarity">
    <text evidence="9">Belongs to the glycosyl hydrolase family 6.</text>
</comment>
<protein>
    <recommendedName>
        <fullName evidence="9">Glucanase</fullName>
        <ecNumber evidence="9">3.2.1.-</ecNumber>
    </recommendedName>
</protein>
<dbReference type="PROSITE" id="PS00655">
    <property type="entry name" value="GLYCOSYL_HYDROL_F6_1"/>
    <property type="match status" value="1"/>
</dbReference>
<keyword evidence="6 9" id="KW-0326">Glycosidase</keyword>
<dbReference type="PANTHER" id="PTHR34876">
    <property type="match status" value="1"/>
</dbReference>
<reference evidence="11 12" key="1">
    <citation type="submission" date="2020-09" db="EMBL/GenBank/DDBJ databases">
        <title>Biosynthesis of the nuclear factor of activated T cells inhibitor NFAT-133 and its congeners in Streptomyces pactum.</title>
        <authorList>
            <person name="Zhou W."/>
            <person name="Posri P."/>
            <person name="Abugrain M.E."/>
            <person name="Weisberg A.J."/>
            <person name="Chang J.H."/>
            <person name="Mahmud T."/>
        </authorList>
    </citation>
    <scope>NUCLEOTIDE SEQUENCE [LARGE SCALE GENOMIC DNA]</scope>
    <source>
        <strain evidence="11 12">ATCC 27456</strain>
    </source>
</reference>
<dbReference type="EMBL" id="JACYXC010000001">
    <property type="protein sequence ID" value="MBH5334094.1"/>
    <property type="molecule type" value="Genomic_DNA"/>
</dbReference>
<evidence type="ECO:0000313" key="12">
    <source>
        <dbReference type="Proteomes" id="UP000807371"/>
    </source>
</evidence>
<keyword evidence="2 9" id="KW-0378">Hydrolase</keyword>
<evidence type="ECO:0000256" key="7">
    <source>
        <dbReference type="ARBA" id="ARBA00023326"/>
    </source>
</evidence>
<evidence type="ECO:0000313" key="11">
    <source>
        <dbReference type="EMBL" id="MBH5334094.1"/>
    </source>
</evidence>
<evidence type="ECO:0000256" key="5">
    <source>
        <dbReference type="ARBA" id="ARBA00023277"/>
    </source>
</evidence>
<keyword evidence="5 9" id="KW-0119">Carbohydrate metabolism</keyword>
<dbReference type="InterPro" id="IPR036434">
    <property type="entry name" value="Beta_cellobiohydrolase_sf"/>
</dbReference>
<feature type="chain" id="PRO_5044962666" description="Glucanase" evidence="9">
    <location>
        <begin position="32"/>
        <end position="349"/>
    </location>
</feature>
<evidence type="ECO:0000256" key="3">
    <source>
        <dbReference type="ARBA" id="ARBA00023001"/>
    </source>
</evidence>
<proteinExistence type="inferred from homology"/>